<evidence type="ECO:0000313" key="1">
    <source>
        <dbReference type="EMBL" id="MDT7831483.1"/>
    </source>
</evidence>
<accession>A0ABU3LD06</accession>
<dbReference type="RefSeq" id="WP_349240727.1">
    <property type="nucleotide sequence ID" value="NZ_JAVTTO010000001.1"/>
</dbReference>
<dbReference type="EMBL" id="JAVTTO010000001">
    <property type="protein sequence ID" value="MDT7831483.1"/>
    <property type="molecule type" value="Genomic_DNA"/>
</dbReference>
<protein>
    <recommendedName>
        <fullName evidence="3">Lipoprotein</fullName>
    </recommendedName>
</protein>
<dbReference type="PROSITE" id="PS51257">
    <property type="entry name" value="PROKAR_LIPOPROTEIN"/>
    <property type="match status" value="1"/>
</dbReference>
<gene>
    <name evidence="1" type="ORF">RQM59_03770</name>
</gene>
<sequence length="127" mass="14719">MKKYIITMIVGVLFASCVQETHTKKVTFFIDMNGVENVNSVGIRGNFLPNKWRETVPMSDEDKDGIYQISFTEKTAAYGIAFKFVKNNNQFELPGEGNRELVFKYQPEVIEYKAIFNNNKHIKIDRK</sequence>
<comment type="caution">
    <text evidence="1">The sequence shown here is derived from an EMBL/GenBank/DDBJ whole genome shotgun (WGS) entry which is preliminary data.</text>
</comment>
<evidence type="ECO:0008006" key="3">
    <source>
        <dbReference type="Google" id="ProtNLM"/>
    </source>
</evidence>
<reference evidence="1 2" key="1">
    <citation type="submission" date="2023-09" db="EMBL/GenBank/DDBJ databases">
        <title>Novel taxa isolated from Blanes Bay.</title>
        <authorList>
            <person name="Rey-Velasco X."/>
            <person name="Lucena T."/>
        </authorList>
    </citation>
    <scope>NUCLEOTIDE SEQUENCE [LARGE SCALE GENOMIC DNA]</scope>
    <source>
        <strain evidence="1 2">S356</strain>
    </source>
</reference>
<name>A0ABU3LD06_9FLAO</name>
<dbReference type="InterPro" id="IPR013783">
    <property type="entry name" value="Ig-like_fold"/>
</dbReference>
<evidence type="ECO:0000313" key="2">
    <source>
        <dbReference type="Proteomes" id="UP001257277"/>
    </source>
</evidence>
<proteinExistence type="predicted"/>
<dbReference type="Proteomes" id="UP001257277">
    <property type="component" value="Unassembled WGS sequence"/>
</dbReference>
<keyword evidence="2" id="KW-1185">Reference proteome</keyword>
<dbReference type="Gene3D" id="2.60.40.10">
    <property type="entry name" value="Immunoglobulins"/>
    <property type="match status" value="1"/>
</dbReference>
<organism evidence="1 2">
    <name type="scientific">Asprobacillus argus</name>
    <dbReference type="NCBI Taxonomy" id="3076534"/>
    <lineage>
        <taxon>Bacteria</taxon>
        <taxon>Pseudomonadati</taxon>
        <taxon>Bacteroidota</taxon>
        <taxon>Flavobacteriia</taxon>
        <taxon>Flavobacteriales</taxon>
        <taxon>Flavobacteriaceae</taxon>
        <taxon>Asprobacillus</taxon>
    </lineage>
</organism>